<dbReference type="AlphaFoldDB" id="A0AA96RIG4"/>
<dbReference type="SUPFAM" id="SSF56300">
    <property type="entry name" value="Metallo-dependent phosphatases"/>
    <property type="match status" value="1"/>
</dbReference>
<organism evidence="2 3">
    <name type="scientific">Paenibacillus roseopurpureus</name>
    <dbReference type="NCBI Taxonomy" id="2918901"/>
    <lineage>
        <taxon>Bacteria</taxon>
        <taxon>Bacillati</taxon>
        <taxon>Bacillota</taxon>
        <taxon>Bacilli</taxon>
        <taxon>Bacillales</taxon>
        <taxon>Paenibacillaceae</taxon>
        <taxon>Paenibacillus</taxon>
    </lineage>
</organism>
<name>A0AA96RIG4_9BACL</name>
<dbReference type="GO" id="GO:0016787">
    <property type="term" value="F:hydrolase activity"/>
    <property type="evidence" value="ECO:0007669"/>
    <property type="project" value="InterPro"/>
</dbReference>
<evidence type="ECO:0000313" key="2">
    <source>
        <dbReference type="EMBL" id="WNR42081.1"/>
    </source>
</evidence>
<dbReference type="RefSeq" id="WP_314795295.1">
    <property type="nucleotide sequence ID" value="NZ_CP130319.1"/>
</dbReference>
<feature type="domain" description="Calcineurin-like phosphoesterase" evidence="1">
    <location>
        <begin position="40"/>
        <end position="210"/>
    </location>
</feature>
<dbReference type="Proteomes" id="UP001304650">
    <property type="component" value="Chromosome"/>
</dbReference>
<dbReference type="InterPro" id="IPR029052">
    <property type="entry name" value="Metallo-depent_PP-like"/>
</dbReference>
<reference evidence="2" key="1">
    <citation type="submission" date="2022-02" db="EMBL/GenBank/DDBJ databases">
        <title>Paenibacillus sp. MBLB1832 Whole Genome Shotgun Sequencing.</title>
        <authorList>
            <person name="Hwang C.Y."/>
            <person name="Cho E.-S."/>
            <person name="Seo M.-J."/>
        </authorList>
    </citation>
    <scope>NUCLEOTIDE SEQUENCE</scope>
    <source>
        <strain evidence="2">MBLB1832</strain>
    </source>
</reference>
<dbReference type="PANTHER" id="PTHR31302:SF0">
    <property type="entry name" value="TRANSMEMBRANE PROTEIN WITH METALLOPHOSPHOESTERASE DOMAIN"/>
    <property type="match status" value="1"/>
</dbReference>
<dbReference type="EMBL" id="CP130319">
    <property type="protein sequence ID" value="WNR42081.1"/>
    <property type="molecule type" value="Genomic_DNA"/>
</dbReference>
<gene>
    <name evidence="2" type="ORF">MJB10_13135</name>
</gene>
<dbReference type="Gene3D" id="3.60.21.10">
    <property type="match status" value="1"/>
</dbReference>
<sequence length="267" mass="30398">MIVILIFALLALICLLLMISTLWVHYTHVHLGKPSANKLTVVQITDLHGRTRFMNGSLSQLVNKVKPGYVMVTGDLASRLPSFHNVLAEVRRITCPHRYFVPGNHERQELVSRQRRRYSQDEYAQILRMVEAANLKVLSNQGTSIQISDKRILIYGFDNSINKEEQLTLTAEDIQQYDYVIMLAHSPSIIHTALSGKVPWDLLLVGHTHGGQIRLLDRTIGAYKHCHVGLKALDSRKMFYINRGLGTARIPIRWACPPEIAVFHIYL</sequence>
<dbReference type="KEGG" id="proo:MJB10_13135"/>
<dbReference type="Pfam" id="PF00149">
    <property type="entry name" value="Metallophos"/>
    <property type="match status" value="1"/>
</dbReference>
<evidence type="ECO:0000313" key="3">
    <source>
        <dbReference type="Proteomes" id="UP001304650"/>
    </source>
</evidence>
<dbReference type="PANTHER" id="PTHR31302">
    <property type="entry name" value="TRANSMEMBRANE PROTEIN WITH METALLOPHOSPHOESTERASE DOMAIN-RELATED"/>
    <property type="match status" value="1"/>
</dbReference>
<keyword evidence="3" id="KW-1185">Reference proteome</keyword>
<evidence type="ECO:0000259" key="1">
    <source>
        <dbReference type="Pfam" id="PF00149"/>
    </source>
</evidence>
<dbReference type="InterPro" id="IPR004843">
    <property type="entry name" value="Calcineurin-like_PHP"/>
</dbReference>
<proteinExistence type="predicted"/>
<dbReference type="InterPro" id="IPR051158">
    <property type="entry name" value="Metallophosphoesterase_sf"/>
</dbReference>
<protein>
    <submittedName>
        <fullName evidence="2">Metallophosphoesterase</fullName>
    </submittedName>
</protein>
<accession>A0AA96RIG4</accession>